<comment type="caution">
    <text evidence="2">The sequence shown here is derived from an EMBL/GenBank/DDBJ whole genome shotgun (WGS) entry which is preliminary data.</text>
</comment>
<evidence type="ECO:0000256" key="1">
    <source>
        <dbReference type="SAM" id="MobiDB-lite"/>
    </source>
</evidence>
<gene>
    <name evidence="2" type="ORF">GSLYS_00017146001</name>
</gene>
<feature type="compositionally biased region" description="Polar residues" evidence="1">
    <location>
        <begin position="81"/>
        <end position="92"/>
    </location>
</feature>
<accession>A0AAV2IFW6</accession>
<evidence type="ECO:0000313" key="3">
    <source>
        <dbReference type="Proteomes" id="UP001497497"/>
    </source>
</evidence>
<dbReference type="AlphaFoldDB" id="A0AAV2IFW6"/>
<feature type="compositionally biased region" description="Polar residues" evidence="1">
    <location>
        <begin position="111"/>
        <end position="122"/>
    </location>
</feature>
<feature type="non-terminal residue" evidence="2">
    <location>
        <position position="145"/>
    </location>
</feature>
<feature type="non-terminal residue" evidence="2">
    <location>
        <position position="1"/>
    </location>
</feature>
<reference evidence="2 3" key="1">
    <citation type="submission" date="2024-04" db="EMBL/GenBank/DDBJ databases">
        <authorList>
            <consortium name="Genoscope - CEA"/>
            <person name="William W."/>
        </authorList>
    </citation>
    <scope>NUCLEOTIDE SEQUENCE [LARGE SCALE GENOMIC DNA]</scope>
</reference>
<feature type="compositionally biased region" description="Polar residues" evidence="1">
    <location>
        <begin position="135"/>
        <end position="145"/>
    </location>
</feature>
<sequence>RIIDPHIQGGAASPDPHEGALSPYMVAVSDTVDIEVEKSQLEIVGNKSASEIYDLRSVAPVESKLLDQEQSLQLREELNPDISQKVDTQNFPRTDIKQAPPLDNTPTTPPDGNSSRQIATQDADSKALTTAPDAYSNTLTTPSDA</sequence>
<dbReference type="Proteomes" id="UP001497497">
    <property type="component" value="Unassembled WGS sequence"/>
</dbReference>
<evidence type="ECO:0000313" key="2">
    <source>
        <dbReference type="EMBL" id="CAL1543612.1"/>
    </source>
</evidence>
<name>A0AAV2IFW6_LYMST</name>
<keyword evidence="3" id="KW-1185">Reference proteome</keyword>
<feature type="region of interest" description="Disordered" evidence="1">
    <location>
        <begin position="76"/>
        <end position="145"/>
    </location>
</feature>
<proteinExistence type="predicted"/>
<protein>
    <submittedName>
        <fullName evidence="2">Uncharacterized protein</fullName>
    </submittedName>
</protein>
<organism evidence="2 3">
    <name type="scientific">Lymnaea stagnalis</name>
    <name type="common">Great pond snail</name>
    <name type="synonym">Helix stagnalis</name>
    <dbReference type="NCBI Taxonomy" id="6523"/>
    <lineage>
        <taxon>Eukaryota</taxon>
        <taxon>Metazoa</taxon>
        <taxon>Spiralia</taxon>
        <taxon>Lophotrochozoa</taxon>
        <taxon>Mollusca</taxon>
        <taxon>Gastropoda</taxon>
        <taxon>Heterobranchia</taxon>
        <taxon>Euthyneura</taxon>
        <taxon>Panpulmonata</taxon>
        <taxon>Hygrophila</taxon>
        <taxon>Lymnaeoidea</taxon>
        <taxon>Lymnaeidae</taxon>
        <taxon>Lymnaea</taxon>
    </lineage>
</organism>
<dbReference type="EMBL" id="CAXITT010000564">
    <property type="protein sequence ID" value="CAL1543612.1"/>
    <property type="molecule type" value="Genomic_DNA"/>
</dbReference>